<keyword evidence="3" id="KW-1185">Reference proteome</keyword>
<organism evidence="2 3">
    <name type="scientific">Candidatus Thiodictyon syntrophicum</name>
    <dbReference type="NCBI Taxonomy" id="1166950"/>
    <lineage>
        <taxon>Bacteria</taxon>
        <taxon>Pseudomonadati</taxon>
        <taxon>Pseudomonadota</taxon>
        <taxon>Gammaproteobacteria</taxon>
        <taxon>Chromatiales</taxon>
        <taxon>Chromatiaceae</taxon>
        <taxon>Thiodictyon</taxon>
    </lineage>
</organism>
<name>A0A2K8U5Q5_9GAMM</name>
<proteinExistence type="predicted"/>
<feature type="domain" description="PIN" evidence="1">
    <location>
        <begin position="2"/>
        <end position="114"/>
    </location>
</feature>
<dbReference type="KEGG" id="tsy:THSYN_08080"/>
<dbReference type="InterPro" id="IPR002716">
    <property type="entry name" value="PIN_dom"/>
</dbReference>
<accession>A0A2K8U5Q5</accession>
<reference evidence="2 3" key="1">
    <citation type="submission" date="2017-03" db="EMBL/GenBank/DDBJ databases">
        <title>Complete genome sequence of Candidatus 'Thiodictyon syntrophicum' sp. nov. strain Cad16T, a photolithoautotroph purple sulfur bacterium isolated from an alpine meromictic lake.</title>
        <authorList>
            <person name="Luedin S.M."/>
            <person name="Pothier J.F."/>
            <person name="Danza F."/>
            <person name="Storelli N."/>
            <person name="Wittwer M."/>
            <person name="Tonolla M."/>
        </authorList>
    </citation>
    <scope>NUCLEOTIDE SEQUENCE [LARGE SCALE GENOMIC DNA]</scope>
    <source>
        <strain evidence="2 3">Cad16T</strain>
    </source>
</reference>
<dbReference type="Pfam" id="PF13470">
    <property type="entry name" value="PIN_3"/>
    <property type="match status" value="1"/>
</dbReference>
<dbReference type="OrthoDB" id="9787727at2"/>
<dbReference type="InterPro" id="IPR029060">
    <property type="entry name" value="PIN-like_dom_sf"/>
</dbReference>
<dbReference type="SUPFAM" id="SSF88723">
    <property type="entry name" value="PIN domain-like"/>
    <property type="match status" value="1"/>
</dbReference>
<sequence>MRAIYDLNVLLDVLLDRKPHAAASTSALRLAEIGAVEGYLCAAGVDTLAYLLRKDTDTDGVMRHLTTLRRILRIADVTESVIDSALRLDWPDLEDAIVHESARLCGIEAIVTRNGSDFTRAAIPIYTPAKFAQAVAGN</sequence>
<protein>
    <recommendedName>
        <fullName evidence="1">PIN domain-containing protein</fullName>
    </recommendedName>
</protein>
<dbReference type="EMBL" id="CP020370">
    <property type="protein sequence ID" value="AUB80912.1"/>
    <property type="molecule type" value="Genomic_DNA"/>
</dbReference>
<dbReference type="Proteomes" id="UP000232638">
    <property type="component" value="Chromosome"/>
</dbReference>
<dbReference type="RefSeq" id="WP_100918692.1">
    <property type="nucleotide sequence ID" value="NZ_CP020370.1"/>
</dbReference>
<evidence type="ECO:0000313" key="3">
    <source>
        <dbReference type="Proteomes" id="UP000232638"/>
    </source>
</evidence>
<gene>
    <name evidence="2" type="ORF">THSYN_08080</name>
</gene>
<dbReference type="AlphaFoldDB" id="A0A2K8U5Q5"/>
<evidence type="ECO:0000259" key="1">
    <source>
        <dbReference type="Pfam" id="PF13470"/>
    </source>
</evidence>
<evidence type="ECO:0000313" key="2">
    <source>
        <dbReference type="EMBL" id="AUB80912.1"/>
    </source>
</evidence>